<comment type="caution">
    <text evidence="2">The sequence shown here is derived from an EMBL/GenBank/DDBJ whole genome shotgun (WGS) entry which is preliminary data.</text>
</comment>
<feature type="transmembrane region" description="Helical" evidence="1">
    <location>
        <begin position="115"/>
        <end position="138"/>
    </location>
</feature>
<proteinExistence type="predicted"/>
<keyword evidence="1" id="KW-1133">Transmembrane helix</keyword>
<accession>A0A7J7R793</accession>
<sequence length="140" mass="15534">MNLWEGGVAIAAVLTGLLDGSALWLRVNQGKRFHRSVKLTAGGTGGWLWLVPRPPAFLRLKSQDHLSKTRLSWNRALDGSAFSALTIASPFPFTVKVSLSALHGHSPVPTLRTNQTLQIGFLFVFLFLFFSFVSFFFLKN</sequence>
<reference evidence="2 3" key="1">
    <citation type="journal article" date="2020" name="Nature">
        <title>Six reference-quality genomes reveal evolution of bat adaptations.</title>
        <authorList>
            <person name="Jebb D."/>
            <person name="Huang Z."/>
            <person name="Pippel M."/>
            <person name="Hughes G.M."/>
            <person name="Lavrichenko K."/>
            <person name="Devanna P."/>
            <person name="Winkler S."/>
            <person name="Jermiin L.S."/>
            <person name="Skirmuntt E.C."/>
            <person name="Katzourakis A."/>
            <person name="Burkitt-Gray L."/>
            <person name="Ray D.A."/>
            <person name="Sullivan K.A.M."/>
            <person name="Roscito J.G."/>
            <person name="Kirilenko B.M."/>
            <person name="Davalos L.M."/>
            <person name="Corthals A.P."/>
            <person name="Power M.L."/>
            <person name="Jones G."/>
            <person name="Ransome R.D."/>
            <person name="Dechmann D.K.N."/>
            <person name="Locatelli A.G."/>
            <person name="Puechmaille S.J."/>
            <person name="Fedrigo O."/>
            <person name="Jarvis E.D."/>
            <person name="Hiller M."/>
            <person name="Vernes S.C."/>
            <person name="Myers E.W."/>
            <person name="Teeling E.C."/>
        </authorList>
    </citation>
    <scope>NUCLEOTIDE SEQUENCE [LARGE SCALE GENOMIC DNA]</scope>
    <source>
        <strain evidence="2">MPipKuh1</strain>
        <tissue evidence="2">Flight muscle</tissue>
    </source>
</reference>
<keyword evidence="1" id="KW-0812">Transmembrane</keyword>
<evidence type="ECO:0000256" key="1">
    <source>
        <dbReference type="SAM" id="Phobius"/>
    </source>
</evidence>
<keyword evidence="1" id="KW-0472">Membrane</keyword>
<protein>
    <submittedName>
        <fullName evidence="2">Uncharacterized protein</fullName>
    </submittedName>
</protein>
<gene>
    <name evidence="2" type="ORF">mPipKuh1_010839</name>
</gene>
<dbReference type="Proteomes" id="UP000558488">
    <property type="component" value="Unassembled WGS sequence"/>
</dbReference>
<feature type="transmembrane region" description="Helical" evidence="1">
    <location>
        <begin position="76"/>
        <end position="95"/>
    </location>
</feature>
<keyword evidence="3" id="KW-1185">Reference proteome</keyword>
<dbReference type="EMBL" id="JACAGB010000092">
    <property type="protein sequence ID" value="KAF6271999.1"/>
    <property type="molecule type" value="Genomic_DNA"/>
</dbReference>
<feature type="transmembrane region" description="Helical" evidence="1">
    <location>
        <begin position="6"/>
        <end position="25"/>
    </location>
</feature>
<dbReference type="AlphaFoldDB" id="A0A7J7R793"/>
<name>A0A7J7R793_PIPKU</name>
<evidence type="ECO:0000313" key="2">
    <source>
        <dbReference type="EMBL" id="KAF6271999.1"/>
    </source>
</evidence>
<organism evidence="2 3">
    <name type="scientific">Pipistrellus kuhlii</name>
    <name type="common">Kuhl's pipistrelle</name>
    <dbReference type="NCBI Taxonomy" id="59472"/>
    <lineage>
        <taxon>Eukaryota</taxon>
        <taxon>Metazoa</taxon>
        <taxon>Chordata</taxon>
        <taxon>Craniata</taxon>
        <taxon>Vertebrata</taxon>
        <taxon>Euteleostomi</taxon>
        <taxon>Mammalia</taxon>
        <taxon>Eutheria</taxon>
        <taxon>Laurasiatheria</taxon>
        <taxon>Chiroptera</taxon>
        <taxon>Yangochiroptera</taxon>
        <taxon>Vespertilionidae</taxon>
        <taxon>Pipistrellus</taxon>
    </lineage>
</organism>
<evidence type="ECO:0000313" key="3">
    <source>
        <dbReference type="Proteomes" id="UP000558488"/>
    </source>
</evidence>